<evidence type="ECO:0000256" key="3">
    <source>
        <dbReference type="ARBA" id="ARBA00022454"/>
    </source>
</evidence>
<comment type="caution">
    <text evidence="7">The sequence shown here is derived from an EMBL/GenBank/DDBJ whole genome shotgun (WGS) entry which is preliminary data.</text>
</comment>
<dbReference type="InterPro" id="IPR035425">
    <property type="entry name" value="CENP-T/H4_C"/>
</dbReference>
<dbReference type="VEuPathDB" id="FungiDB:PV10_05216"/>
<name>A0A438MSW9_EXOME</name>
<dbReference type="GO" id="GO:0031297">
    <property type="term" value="P:replication fork processing"/>
    <property type="evidence" value="ECO:0007669"/>
    <property type="project" value="TreeGrafter"/>
</dbReference>
<dbReference type="PANTHER" id="PTHR22980:SF5">
    <property type="entry name" value="CENP-T_HISTONE H4 HISTONE FOLD DOMAIN-CONTAINING PROTEIN"/>
    <property type="match status" value="1"/>
</dbReference>
<keyword evidence="3" id="KW-0158">Chromosome</keyword>
<keyword evidence="4" id="KW-0539">Nucleus</keyword>
<feature type="compositionally biased region" description="Basic and acidic residues" evidence="5">
    <location>
        <begin position="77"/>
        <end position="97"/>
    </location>
</feature>
<evidence type="ECO:0000256" key="5">
    <source>
        <dbReference type="SAM" id="MobiDB-lite"/>
    </source>
</evidence>
<dbReference type="Gene3D" id="1.10.20.10">
    <property type="entry name" value="Histone, subunit A"/>
    <property type="match status" value="1"/>
</dbReference>
<dbReference type="PANTHER" id="PTHR22980">
    <property type="entry name" value="CORTISTATIN"/>
    <property type="match status" value="1"/>
</dbReference>
<dbReference type="GO" id="GO:0003682">
    <property type="term" value="F:chromatin binding"/>
    <property type="evidence" value="ECO:0007669"/>
    <property type="project" value="TreeGrafter"/>
</dbReference>
<evidence type="ECO:0000313" key="7">
    <source>
        <dbReference type="EMBL" id="RVX66302.1"/>
    </source>
</evidence>
<dbReference type="GO" id="GO:0000712">
    <property type="term" value="P:resolution of meiotic recombination intermediates"/>
    <property type="evidence" value="ECO:0007669"/>
    <property type="project" value="TreeGrafter"/>
</dbReference>
<feature type="domain" description="CENP-T/Histone H4 histone fold" evidence="6">
    <location>
        <begin position="388"/>
        <end position="492"/>
    </location>
</feature>
<sequence length="496" mass="55455">MSTRKKQPLGELSNSQTPSRYAPSTPHAIRALQQRSGAARSRSAYVRRTRGYSDTIVNPESARGILRRLAKLTARKVEKNETIRRPDDDKENQHASDQEDGVMSKRPRLTPDLEDNLDGDDDTSDLLPLWRQEEDEDSEILVVPTPSILPDDDPDAPTLTFKSIDFGGPHSDSIVACRKSSRPSFPPSSPGSDIDDDVDNAEDPTILSEMGRRAISEEPTGRLSRYSFGSIRMSDFGSELEFRRDSDLQQPVKEKPLVELEGYNDGDQNDEPMFFPDETEDLRHLAQSPTLLLHDDSTVNIPPMDESFQLENPVDEMTSANLKAGKVLPEPRQSSTPAPQDIQASVADQSTRSELHQEMDKAIVAKPTASSTKASVPRRRKVKMTQNGEVIPSLPSSLIKRVAIQAQDRLGNRRPKLGRDHVKALEQATDWFFEQVGQDLEAYSDHGRRKRRVDASDMLMLMRRQRVLRGPGELGQAAKELLPKEVVADLDLPQTL</sequence>
<organism evidence="7 8">
    <name type="scientific">Exophiala mesophila</name>
    <name type="common">Black yeast-like fungus</name>
    <dbReference type="NCBI Taxonomy" id="212818"/>
    <lineage>
        <taxon>Eukaryota</taxon>
        <taxon>Fungi</taxon>
        <taxon>Dikarya</taxon>
        <taxon>Ascomycota</taxon>
        <taxon>Pezizomycotina</taxon>
        <taxon>Eurotiomycetes</taxon>
        <taxon>Chaetothyriomycetidae</taxon>
        <taxon>Chaetothyriales</taxon>
        <taxon>Herpotrichiellaceae</taxon>
        <taxon>Exophiala</taxon>
    </lineage>
</organism>
<evidence type="ECO:0000259" key="6">
    <source>
        <dbReference type="Pfam" id="PF15511"/>
    </source>
</evidence>
<proteinExistence type="predicted"/>
<reference evidence="7 8" key="1">
    <citation type="submission" date="2017-03" db="EMBL/GenBank/DDBJ databases">
        <title>Genomes of endolithic fungi from Antarctica.</title>
        <authorList>
            <person name="Coleine C."/>
            <person name="Masonjones S."/>
            <person name="Stajich J.E."/>
        </authorList>
    </citation>
    <scope>NUCLEOTIDE SEQUENCE [LARGE SCALE GENOMIC DNA]</scope>
    <source>
        <strain evidence="7 8">CCFEE 6314</strain>
    </source>
</reference>
<evidence type="ECO:0000256" key="4">
    <source>
        <dbReference type="ARBA" id="ARBA00023242"/>
    </source>
</evidence>
<evidence type="ECO:0000256" key="2">
    <source>
        <dbReference type="ARBA" id="ARBA00004286"/>
    </source>
</evidence>
<feature type="compositionally biased region" description="Acidic residues" evidence="5">
    <location>
        <begin position="112"/>
        <end position="124"/>
    </location>
</feature>
<dbReference type="GO" id="GO:0005694">
    <property type="term" value="C:chromosome"/>
    <property type="evidence" value="ECO:0007669"/>
    <property type="project" value="UniProtKB-SubCell"/>
</dbReference>
<dbReference type="SUPFAM" id="SSF47113">
    <property type="entry name" value="Histone-fold"/>
    <property type="match status" value="1"/>
</dbReference>
<accession>A0A438MSW9</accession>
<dbReference type="EMBL" id="NAJM01000064">
    <property type="protein sequence ID" value="RVX66302.1"/>
    <property type="molecule type" value="Genomic_DNA"/>
</dbReference>
<dbReference type="Pfam" id="PF15511">
    <property type="entry name" value="CENP-T_C"/>
    <property type="match status" value="1"/>
</dbReference>
<dbReference type="AlphaFoldDB" id="A0A438MSW9"/>
<dbReference type="OrthoDB" id="10071681at2759"/>
<evidence type="ECO:0000256" key="1">
    <source>
        <dbReference type="ARBA" id="ARBA00004123"/>
    </source>
</evidence>
<gene>
    <name evidence="7" type="ORF">B0A52_09733</name>
</gene>
<dbReference type="GO" id="GO:0046982">
    <property type="term" value="F:protein heterodimerization activity"/>
    <property type="evidence" value="ECO:0007669"/>
    <property type="project" value="InterPro"/>
</dbReference>
<feature type="region of interest" description="Disordered" evidence="5">
    <location>
        <begin position="77"/>
        <end position="202"/>
    </location>
</feature>
<feature type="compositionally biased region" description="Acidic residues" evidence="5">
    <location>
        <begin position="193"/>
        <end position="202"/>
    </location>
</feature>
<evidence type="ECO:0000313" key="8">
    <source>
        <dbReference type="Proteomes" id="UP000288859"/>
    </source>
</evidence>
<dbReference type="GO" id="GO:0071821">
    <property type="term" value="C:FANCM-MHF complex"/>
    <property type="evidence" value="ECO:0007669"/>
    <property type="project" value="TreeGrafter"/>
</dbReference>
<feature type="region of interest" description="Disordered" evidence="5">
    <location>
        <begin position="328"/>
        <end position="356"/>
    </location>
</feature>
<dbReference type="CDD" id="cd22920">
    <property type="entry name" value="HFD_CENP-T"/>
    <property type="match status" value="1"/>
</dbReference>
<comment type="subcellular location">
    <subcellularLocation>
        <location evidence="2">Chromosome</location>
    </subcellularLocation>
    <subcellularLocation>
        <location evidence="1">Nucleus</location>
    </subcellularLocation>
</comment>
<protein>
    <recommendedName>
        <fullName evidence="6">CENP-T/Histone H4 histone fold domain-containing protein</fullName>
    </recommendedName>
</protein>
<feature type="compositionally biased region" description="Polar residues" evidence="5">
    <location>
        <begin position="332"/>
        <end position="350"/>
    </location>
</feature>
<dbReference type="InterPro" id="IPR009072">
    <property type="entry name" value="Histone-fold"/>
</dbReference>
<feature type="region of interest" description="Disordered" evidence="5">
    <location>
        <begin position="1"/>
        <end position="54"/>
    </location>
</feature>
<dbReference type="Proteomes" id="UP000288859">
    <property type="component" value="Unassembled WGS sequence"/>
</dbReference>